<dbReference type="AlphaFoldDB" id="A0A2P7BG60"/>
<dbReference type="Proteomes" id="UP000241764">
    <property type="component" value="Unassembled WGS sequence"/>
</dbReference>
<evidence type="ECO:0000313" key="1">
    <source>
        <dbReference type="EMBL" id="PSH65474.1"/>
    </source>
</evidence>
<accession>A0A2P7BG60</accession>
<evidence type="ECO:0000313" key="2">
    <source>
        <dbReference type="Proteomes" id="UP000241764"/>
    </source>
</evidence>
<organism evidence="1 2">
    <name type="scientific">Phyllobacterium sophorae</name>
    <dbReference type="NCBI Taxonomy" id="1520277"/>
    <lineage>
        <taxon>Bacteria</taxon>
        <taxon>Pseudomonadati</taxon>
        <taxon>Pseudomonadota</taxon>
        <taxon>Alphaproteobacteria</taxon>
        <taxon>Hyphomicrobiales</taxon>
        <taxon>Phyllobacteriaceae</taxon>
        <taxon>Phyllobacterium</taxon>
    </lineage>
</organism>
<dbReference type="EMBL" id="PGGM01000003">
    <property type="protein sequence ID" value="PSH65474.1"/>
    <property type="molecule type" value="Genomic_DNA"/>
</dbReference>
<proteinExistence type="predicted"/>
<sequence length="122" mass="13442">MVLSLATAGARSISQAPVAKDAGDPRVVLQRTRGVKQFAIGEQIPTLAILGPEPFGLTLVLARMADTVMDEKDEKPEIAKVVREQLNRSSYRDALRSRYKPIANDAKSDDLLKRLAEKEPKE</sequence>
<gene>
    <name evidence="1" type="ORF">CU103_10835</name>
</gene>
<reference evidence="2" key="1">
    <citation type="submission" date="2017-11" db="EMBL/GenBank/DDBJ databases">
        <authorList>
            <person name="Kuznetsova I."/>
            <person name="Sazanova A."/>
            <person name="Chirak E."/>
            <person name="Safronova V."/>
            <person name="Willems A."/>
        </authorList>
    </citation>
    <scope>NUCLEOTIDE SEQUENCE [LARGE SCALE GENOMIC DNA]</scope>
    <source>
        <strain evidence="2">CCBAU 03422</strain>
    </source>
</reference>
<name>A0A2P7BG60_9HYPH</name>
<protein>
    <submittedName>
        <fullName evidence="1">Uncharacterized protein</fullName>
    </submittedName>
</protein>
<keyword evidence="2" id="KW-1185">Reference proteome</keyword>
<comment type="caution">
    <text evidence="1">The sequence shown here is derived from an EMBL/GenBank/DDBJ whole genome shotgun (WGS) entry which is preliminary data.</text>
</comment>